<dbReference type="EMBL" id="SRHE01000254">
    <property type="protein sequence ID" value="TWW09511.1"/>
    <property type="molecule type" value="Genomic_DNA"/>
</dbReference>
<dbReference type="Gene3D" id="1.10.287.10">
    <property type="entry name" value="S15/NS1, RNA-binding"/>
    <property type="match status" value="1"/>
</dbReference>
<evidence type="ECO:0000256" key="2">
    <source>
        <dbReference type="ARBA" id="ARBA00023274"/>
    </source>
</evidence>
<dbReference type="HAMAP" id="MF_01343_B">
    <property type="entry name" value="Ribosomal_uS15_B"/>
    <property type="match status" value="1"/>
</dbReference>
<reference evidence="6 7" key="1">
    <citation type="submission" date="2019-08" db="EMBL/GenBank/DDBJ databases">
        <title>100 year-old enigma solved: identification of Planctomyces bekefii, the type genus and species of the phylum Planctomycetes.</title>
        <authorList>
            <person name="Svetlana D.N."/>
            <person name="Overmann J."/>
        </authorList>
    </citation>
    <scope>NUCLEOTIDE SEQUENCE [LARGE SCALE GENOMIC DNA]</scope>
    <source>
        <strain evidence="6">Phe10_nw2017</strain>
    </source>
</reference>
<evidence type="ECO:0000256" key="3">
    <source>
        <dbReference type="ARBA" id="ARBA00064542"/>
    </source>
</evidence>
<dbReference type="Proteomes" id="UP000321083">
    <property type="component" value="Unassembled WGS sequence"/>
</dbReference>
<dbReference type="NCBIfam" id="TIGR00952">
    <property type="entry name" value="S15_bact"/>
    <property type="match status" value="1"/>
</dbReference>
<reference evidence="6 7" key="2">
    <citation type="submission" date="2019-08" db="EMBL/GenBank/DDBJ databases">
        <authorList>
            <person name="Henke P."/>
        </authorList>
    </citation>
    <scope>NUCLEOTIDE SEQUENCE [LARGE SCALE GENOMIC DNA]</scope>
    <source>
        <strain evidence="6">Phe10_nw2017</strain>
    </source>
</reference>
<comment type="similarity">
    <text evidence="4 5">Belongs to the universal ribosomal protein uS15 family.</text>
</comment>
<organism evidence="6 7">
    <name type="scientific">Planctomyces bekefii</name>
    <dbReference type="NCBI Taxonomy" id="1653850"/>
    <lineage>
        <taxon>Bacteria</taxon>
        <taxon>Pseudomonadati</taxon>
        <taxon>Planctomycetota</taxon>
        <taxon>Planctomycetia</taxon>
        <taxon>Planctomycetales</taxon>
        <taxon>Planctomycetaceae</taxon>
        <taxon>Planctomyces</taxon>
    </lineage>
</organism>
<proteinExistence type="inferred from homology"/>
<dbReference type="FunFam" id="1.10.287.10:FF:000002">
    <property type="entry name" value="30S ribosomal protein S15"/>
    <property type="match status" value="1"/>
</dbReference>
<accession>A0A5C6M933</accession>
<protein>
    <recommendedName>
        <fullName evidence="4">Small ribosomal subunit protein uS15</fullName>
    </recommendedName>
</protein>
<dbReference type="Gene3D" id="6.10.250.3130">
    <property type="match status" value="1"/>
</dbReference>
<evidence type="ECO:0000256" key="1">
    <source>
        <dbReference type="ARBA" id="ARBA00022980"/>
    </source>
</evidence>
<dbReference type="GO" id="GO:0019843">
    <property type="term" value="F:rRNA binding"/>
    <property type="evidence" value="ECO:0007669"/>
    <property type="project" value="UniProtKB-UniRule"/>
</dbReference>
<dbReference type="InterPro" id="IPR009068">
    <property type="entry name" value="uS15_NS1_RNA-bd_sf"/>
</dbReference>
<dbReference type="GO" id="GO:0006412">
    <property type="term" value="P:translation"/>
    <property type="evidence" value="ECO:0007669"/>
    <property type="project" value="UniProtKB-UniRule"/>
</dbReference>
<keyword evidence="7" id="KW-1185">Reference proteome</keyword>
<dbReference type="PANTHER" id="PTHR23321">
    <property type="entry name" value="RIBOSOMAL PROTEIN S15, BACTERIAL AND ORGANELLAR"/>
    <property type="match status" value="1"/>
</dbReference>
<evidence type="ECO:0000313" key="7">
    <source>
        <dbReference type="Proteomes" id="UP000321083"/>
    </source>
</evidence>
<comment type="subunit">
    <text evidence="3 4">Part of the 30S ribosomal subunit. Forms a bridge to the 50S subunit in the 70S ribosome, contacting the 23S rRNA.</text>
</comment>
<dbReference type="SUPFAM" id="SSF47060">
    <property type="entry name" value="S15/NS1 RNA-binding domain"/>
    <property type="match status" value="1"/>
</dbReference>
<comment type="function">
    <text evidence="4">Forms an intersubunit bridge (bridge B4) with the 23S rRNA of the 50S subunit in the ribosome.</text>
</comment>
<sequence length="89" mass="10279">MSLTTAQTAELLKKYGRHERDTGSPESQVALLTARLNYLNDHFKSNSKDHHSRTGLMKLVGQRRRLLDYLHKTNAEAYRKLITDLGIRK</sequence>
<dbReference type="GO" id="GO:0003735">
    <property type="term" value="F:structural constituent of ribosome"/>
    <property type="evidence" value="ECO:0007669"/>
    <property type="project" value="InterPro"/>
</dbReference>
<dbReference type="PANTHER" id="PTHR23321:SF26">
    <property type="entry name" value="SMALL RIBOSOMAL SUBUNIT PROTEIN US15M"/>
    <property type="match status" value="1"/>
</dbReference>
<comment type="caution">
    <text evidence="6">The sequence shown here is derived from an EMBL/GenBank/DDBJ whole genome shotgun (WGS) entry which is preliminary data.</text>
</comment>
<name>A0A5C6M933_9PLAN</name>
<dbReference type="Pfam" id="PF00312">
    <property type="entry name" value="Ribosomal_S15"/>
    <property type="match status" value="1"/>
</dbReference>
<dbReference type="GO" id="GO:0022627">
    <property type="term" value="C:cytosolic small ribosomal subunit"/>
    <property type="evidence" value="ECO:0007669"/>
    <property type="project" value="TreeGrafter"/>
</dbReference>
<gene>
    <name evidence="4 6" type="primary">rpsO</name>
    <name evidence="6" type="ORF">E3A20_13590</name>
</gene>
<keyword evidence="2 4" id="KW-0687">Ribonucleoprotein</keyword>
<dbReference type="AlphaFoldDB" id="A0A5C6M933"/>
<evidence type="ECO:0000256" key="5">
    <source>
        <dbReference type="RuleBase" id="RU003919"/>
    </source>
</evidence>
<keyword evidence="4" id="KW-0694">RNA-binding</keyword>
<dbReference type="CDD" id="cd00353">
    <property type="entry name" value="Ribosomal_S15p_S13e"/>
    <property type="match status" value="1"/>
</dbReference>
<dbReference type="InterPro" id="IPR005290">
    <property type="entry name" value="Ribosomal_uS15_bac-type"/>
</dbReference>
<keyword evidence="1 4" id="KW-0689">Ribosomal protein</keyword>
<keyword evidence="4" id="KW-0699">rRNA-binding</keyword>
<dbReference type="SMART" id="SM01387">
    <property type="entry name" value="Ribosomal_S15"/>
    <property type="match status" value="1"/>
</dbReference>
<evidence type="ECO:0000256" key="4">
    <source>
        <dbReference type="HAMAP-Rule" id="MF_01343"/>
    </source>
</evidence>
<dbReference type="InterPro" id="IPR000589">
    <property type="entry name" value="Ribosomal_uS15"/>
</dbReference>
<comment type="function">
    <text evidence="4">One of the primary rRNA binding proteins, it binds directly to 16S rRNA where it helps nucleate assembly of the platform of the 30S subunit by binding and bridging several RNA helices of the 16S rRNA.</text>
</comment>
<evidence type="ECO:0000313" key="6">
    <source>
        <dbReference type="EMBL" id="TWW09511.1"/>
    </source>
</evidence>